<comment type="caution">
    <text evidence="4">The sequence shown here is derived from an EMBL/GenBank/DDBJ whole genome shotgun (WGS) entry which is preliminary data.</text>
</comment>
<dbReference type="Gene3D" id="3.55.50.30">
    <property type="match status" value="1"/>
</dbReference>
<reference evidence="4 5" key="1">
    <citation type="journal article" date="2015" name="Int. J. Syst. Evol. Microbiol.">
        <title>Mariniphaga sediminis sp. nov., isolated from coastal sediment.</title>
        <authorList>
            <person name="Wang F.Q."/>
            <person name="Shen Q.Y."/>
            <person name="Chen G.J."/>
            <person name="Du Z.J."/>
        </authorList>
    </citation>
    <scope>NUCLEOTIDE SEQUENCE [LARGE SCALE GENOMIC DNA]</scope>
    <source>
        <strain evidence="4 5">SY21</strain>
    </source>
</reference>
<dbReference type="EMBL" id="QWET01000023">
    <property type="protein sequence ID" value="RIH63284.1"/>
    <property type="molecule type" value="Genomic_DNA"/>
</dbReference>
<feature type="domain" description="FecR protein" evidence="2">
    <location>
        <begin position="128"/>
        <end position="219"/>
    </location>
</feature>
<dbReference type="InterPro" id="IPR012373">
    <property type="entry name" value="Ferrdict_sens_TM"/>
</dbReference>
<dbReference type="Pfam" id="PF16344">
    <property type="entry name" value="FecR_C"/>
    <property type="match status" value="1"/>
</dbReference>
<dbReference type="InterPro" id="IPR006860">
    <property type="entry name" value="FecR"/>
</dbReference>
<evidence type="ECO:0000256" key="1">
    <source>
        <dbReference type="SAM" id="Phobius"/>
    </source>
</evidence>
<sequence>MNENKKYIDILIGKSISGNATSDEIKELREWVASAENNHLLFERSKKVWDKGDRFIPADAIQQDKSRLGMEYNRYLSEKVKRIRRQSFIYKMAAILAFPVALAIGLYFFGAPGNFGSVSEQVCEVISPKGHVAKCILPDGTEVWVNTGSSITYDASGFNQNNREVRLEGEAYFEVTSNKKKPFKVITPHADVRVTGTAFNVVAYPGNGIFEAVLAEGSVQLQLKSGNRKDLEMNPGQRVIFNTTNQDLAIQEVDANIYTSWRNGELLFKDATLNDLINELERIYDIQFHLTPENLGEFRFRGMFSYNNNLIEALEKIKRTSGIRYYIENKEVWLRESN</sequence>
<evidence type="ECO:0000259" key="3">
    <source>
        <dbReference type="Pfam" id="PF16344"/>
    </source>
</evidence>
<feature type="domain" description="Protein FecR C-terminal" evidence="3">
    <location>
        <begin position="266"/>
        <end position="333"/>
    </location>
</feature>
<keyword evidence="1" id="KW-1133">Transmembrane helix</keyword>
<protein>
    <submittedName>
        <fullName evidence="4">DUF4974 domain-containing protein</fullName>
    </submittedName>
</protein>
<dbReference type="OrthoDB" id="676789at2"/>
<keyword evidence="1" id="KW-0472">Membrane</keyword>
<evidence type="ECO:0000313" key="4">
    <source>
        <dbReference type="EMBL" id="RIH63284.1"/>
    </source>
</evidence>
<dbReference type="Gene3D" id="2.60.120.1440">
    <property type="match status" value="1"/>
</dbReference>
<keyword evidence="1" id="KW-0812">Transmembrane</keyword>
<dbReference type="InterPro" id="IPR032508">
    <property type="entry name" value="FecR_C"/>
</dbReference>
<dbReference type="Pfam" id="PF04773">
    <property type="entry name" value="FecR"/>
    <property type="match status" value="1"/>
</dbReference>
<name>A0A399CTQ7_9BACT</name>
<evidence type="ECO:0000313" key="5">
    <source>
        <dbReference type="Proteomes" id="UP000266441"/>
    </source>
</evidence>
<dbReference type="AlphaFoldDB" id="A0A399CTQ7"/>
<dbReference type="GO" id="GO:0016989">
    <property type="term" value="F:sigma factor antagonist activity"/>
    <property type="evidence" value="ECO:0007669"/>
    <property type="project" value="TreeGrafter"/>
</dbReference>
<dbReference type="PIRSF" id="PIRSF018266">
    <property type="entry name" value="FecR"/>
    <property type="match status" value="1"/>
</dbReference>
<feature type="transmembrane region" description="Helical" evidence="1">
    <location>
        <begin position="88"/>
        <end position="109"/>
    </location>
</feature>
<dbReference type="RefSeq" id="WP_119351825.1">
    <property type="nucleotide sequence ID" value="NZ_QWET01000023.1"/>
</dbReference>
<evidence type="ECO:0000259" key="2">
    <source>
        <dbReference type="Pfam" id="PF04773"/>
    </source>
</evidence>
<dbReference type="PANTHER" id="PTHR30273:SF2">
    <property type="entry name" value="PROTEIN FECR"/>
    <property type="match status" value="1"/>
</dbReference>
<accession>A0A399CTQ7</accession>
<organism evidence="4 5">
    <name type="scientific">Mariniphaga sediminis</name>
    <dbReference type="NCBI Taxonomy" id="1628158"/>
    <lineage>
        <taxon>Bacteria</taxon>
        <taxon>Pseudomonadati</taxon>
        <taxon>Bacteroidota</taxon>
        <taxon>Bacteroidia</taxon>
        <taxon>Marinilabiliales</taxon>
        <taxon>Prolixibacteraceae</taxon>
        <taxon>Mariniphaga</taxon>
    </lineage>
</organism>
<dbReference type="PANTHER" id="PTHR30273">
    <property type="entry name" value="PERIPLASMIC SIGNAL SENSOR AND SIGMA FACTOR ACTIVATOR FECR-RELATED"/>
    <property type="match status" value="1"/>
</dbReference>
<gene>
    <name evidence="4" type="ORF">D1164_20750</name>
</gene>
<keyword evidence="5" id="KW-1185">Reference proteome</keyword>
<dbReference type="Proteomes" id="UP000266441">
    <property type="component" value="Unassembled WGS sequence"/>
</dbReference>
<proteinExistence type="predicted"/>